<name>A0A9N9P5J4_9GLOM</name>
<comment type="caution">
    <text evidence="1">The sequence shown here is derived from an EMBL/GenBank/DDBJ whole genome shotgun (WGS) entry which is preliminary data.</text>
</comment>
<dbReference type="Proteomes" id="UP000789405">
    <property type="component" value="Unassembled WGS sequence"/>
</dbReference>
<protein>
    <submittedName>
        <fullName evidence="1">6359_t:CDS:1</fullName>
    </submittedName>
</protein>
<feature type="non-terminal residue" evidence="1">
    <location>
        <position position="66"/>
    </location>
</feature>
<organism evidence="1 2">
    <name type="scientific">Dentiscutata erythropus</name>
    <dbReference type="NCBI Taxonomy" id="1348616"/>
    <lineage>
        <taxon>Eukaryota</taxon>
        <taxon>Fungi</taxon>
        <taxon>Fungi incertae sedis</taxon>
        <taxon>Mucoromycota</taxon>
        <taxon>Glomeromycotina</taxon>
        <taxon>Glomeromycetes</taxon>
        <taxon>Diversisporales</taxon>
        <taxon>Gigasporaceae</taxon>
        <taxon>Dentiscutata</taxon>
    </lineage>
</organism>
<dbReference type="AlphaFoldDB" id="A0A9N9P5J4"/>
<gene>
    <name evidence="1" type="ORF">DERYTH_LOCUS21742</name>
</gene>
<evidence type="ECO:0000313" key="1">
    <source>
        <dbReference type="EMBL" id="CAG8792680.1"/>
    </source>
</evidence>
<sequence>MLKQRTIEGLRNQFNELSRSSIWKQRDENEELTEIDKYLTLLEIEPTTPSSVPSEYLFSDAGNHIL</sequence>
<evidence type="ECO:0000313" key="2">
    <source>
        <dbReference type="Proteomes" id="UP000789405"/>
    </source>
</evidence>
<keyword evidence="2" id="KW-1185">Reference proteome</keyword>
<reference evidence="1" key="1">
    <citation type="submission" date="2021-06" db="EMBL/GenBank/DDBJ databases">
        <authorList>
            <person name="Kallberg Y."/>
            <person name="Tangrot J."/>
            <person name="Rosling A."/>
        </authorList>
    </citation>
    <scope>NUCLEOTIDE SEQUENCE</scope>
    <source>
        <strain evidence="1">MA453B</strain>
    </source>
</reference>
<accession>A0A9N9P5J4</accession>
<proteinExistence type="predicted"/>
<dbReference type="EMBL" id="CAJVPY010028451">
    <property type="protein sequence ID" value="CAG8792680.1"/>
    <property type="molecule type" value="Genomic_DNA"/>
</dbReference>